<protein>
    <submittedName>
        <fullName evidence="2">Phage holin family protein</fullName>
    </submittedName>
</protein>
<keyword evidence="1" id="KW-1133">Transmembrane helix</keyword>
<proteinExistence type="predicted"/>
<evidence type="ECO:0000313" key="2">
    <source>
        <dbReference type="EMBL" id="MCY0389107.1"/>
    </source>
</evidence>
<evidence type="ECO:0000256" key="1">
    <source>
        <dbReference type="SAM" id="Phobius"/>
    </source>
</evidence>
<dbReference type="InterPro" id="IPR008473">
    <property type="entry name" value="Phage_holin_3_7"/>
</dbReference>
<feature type="transmembrane region" description="Helical" evidence="1">
    <location>
        <begin position="32"/>
        <end position="54"/>
    </location>
</feature>
<keyword evidence="3" id="KW-1185">Reference proteome</keyword>
<dbReference type="Pfam" id="PF05449">
    <property type="entry name" value="Phage_holin_3_7"/>
    <property type="match status" value="1"/>
</dbReference>
<reference evidence="2" key="1">
    <citation type="submission" date="2022-11" db="EMBL/GenBank/DDBJ databases">
        <title>Robbsia betulipollinis sp. nov., isolated from pollen of birch (Betula pendula).</title>
        <authorList>
            <person name="Shi H."/>
            <person name="Ambika Manirajan B."/>
            <person name="Ratering S."/>
            <person name="Geissler-Plaum R."/>
            <person name="Schnell S."/>
        </authorList>
    </citation>
    <scope>NUCLEOTIDE SEQUENCE</scope>
    <source>
        <strain evidence="2">Bb-Pol-6</strain>
    </source>
</reference>
<keyword evidence="1" id="KW-0812">Transmembrane</keyword>
<comment type="caution">
    <text evidence="2">The sequence shown here is derived from an EMBL/GenBank/DDBJ whole genome shotgun (WGS) entry which is preliminary data.</text>
</comment>
<keyword evidence="1" id="KW-0472">Membrane</keyword>
<dbReference type="EMBL" id="JAPMXC010000010">
    <property type="protein sequence ID" value="MCY0389107.1"/>
    <property type="molecule type" value="Genomic_DNA"/>
</dbReference>
<dbReference type="Proteomes" id="UP001082899">
    <property type="component" value="Unassembled WGS sequence"/>
</dbReference>
<organism evidence="2 3">
    <name type="scientific">Robbsia betulipollinis</name>
    <dbReference type="NCBI Taxonomy" id="2981849"/>
    <lineage>
        <taxon>Bacteria</taxon>
        <taxon>Pseudomonadati</taxon>
        <taxon>Pseudomonadota</taxon>
        <taxon>Betaproteobacteria</taxon>
        <taxon>Burkholderiales</taxon>
        <taxon>Burkholderiaceae</taxon>
        <taxon>Robbsia</taxon>
    </lineage>
</organism>
<sequence>MPTPLAFVALIAHLVAALHILAYRGGDAHPHASWLAWALLVVSGGSALELALTAKTVGILEALRAGLLSAFVLGARIDVQCSVSSTRIDGPNASAPE</sequence>
<accession>A0ABT3ZRR1</accession>
<evidence type="ECO:0000313" key="3">
    <source>
        <dbReference type="Proteomes" id="UP001082899"/>
    </source>
</evidence>
<name>A0ABT3ZRR1_9BURK</name>
<gene>
    <name evidence="2" type="ORF">OVY01_18310</name>
</gene>
<dbReference type="RefSeq" id="WP_267849005.1">
    <property type="nucleotide sequence ID" value="NZ_JAPMXC010000010.1"/>
</dbReference>